<keyword evidence="2" id="KW-1185">Reference proteome</keyword>
<dbReference type="Gene3D" id="1.10.1740.10">
    <property type="match status" value="1"/>
</dbReference>
<dbReference type="RefSeq" id="WP_133992153.1">
    <property type="nucleotide sequence ID" value="NZ_SODV01000001.1"/>
</dbReference>
<organism evidence="1 2">
    <name type="scientific">Dinghuibacter silviterrae</name>
    <dbReference type="NCBI Taxonomy" id="1539049"/>
    <lineage>
        <taxon>Bacteria</taxon>
        <taxon>Pseudomonadati</taxon>
        <taxon>Bacteroidota</taxon>
        <taxon>Chitinophagia</taxon>
        <taxon>Chitinophagales</taxon>
        <taxon>Chitinophagaceae</taxon>
        <taxon>Dinghuibacter</taxon>
    </lineage>
</organism>
<dbReference type="GO" id="GO:0003700">
    <property type="term" value="F:DNA-binding transcription factor activity"/>
    <property type="evidence" value="ECO:0007669"/>
    <property type="project" value="InterPro"/>
</dbReference>
<evidence type="ECO:0000313" key="2">
    <source>
        <dbReference type="Proteomes" id="UP000294498"/>
    </source>
</evidence>
<dbReference type="AlphaFoldDB" id="A0A4R8DST0"/>
<evidence type="ECO:0000313" key="1">
    <source>
        <dbReference type="EMBL" id="TDX00465.1"/>
    </source>
</evidence>
<dbReference type="GO" id="GO:0006352">
    <property type="term" value="P:DNA-templated transcription initiation"/>
    <property type="evidence" value="ECO:0007669"/>
    <property type="project" value="InterPro"/>
</dbReference>
<dbReference type="EMBL" id="SODV01000001">
    <property type="protein sequence ID" value="TDX00465.1"/>
    <property type="molecule type" value="Genomic_DNA"/>
</dbReference>
<dbReference type="OrthoDB" id="799938at2"/>
<sequence>MQKRCFDEVLLEALRSDKTSVTAFKVIFHIHHSQVVANAKFRCYDNEMALQIAQDVFVELWHDRKKNFAPELLPLAPDVFKELWTEKRKEDPPILILYFIRGIDIAFRRRLAA</sequence>
<accession>A0A4R8DST0</accession>
<reference evidence="1 2" key="1">
    <citation type="submission" date="2019-03" db="EMBL/GenBank/DDBJ databases">
        <title>Genomic Encyclopedia of Type Strains, Phase IV (KMG-IV): sequencing the most valuable type-strain genomes for metagenomic binning, comparative biology and taxonomic classification.</title>
        <authorList>
            <person name="Goeker M."/>
        </authorList>
    </citation>
    <scope>NUCLEOTIDE SEQUENCE [LARGE SCALE GENOMIC DNA]</scope>
    <source>
        <strain evidence="1 2">DSM 100059</strain>
    </source>
</reference>
<comment type="caution">
    <text evidence="1">The sequence shown here is derived from an EMBL/GenBank/DDBJ whole genome shotgun (WGS) entry which is preliminary data.</text>
</comment>
<dbReference type="SUPFAM" id="SSF88946">
    <property type="entry name" value="Sigma2 domain of RNA polymerase sigma factors"/>
    <property type="match status" value="1"/>
</dbReference>
<proteinExistence type="predicted"/>
<name>A0A4R8DST0_9BACT</name>
<protein>
    <submittedName>
        <fullName evidence="1">Uncharacterized protein</fullName>
    </submittedName>
</protein>
<dbReference type="InterPro" id="IPR013325">
    <property type="entry name" value="RNA_pol_sigma_r2"/>
</dbReference>
<gene>
    <name evidence="1" type="ORF">EDB95_1490</name>
</gene>
<dbReference type="Proteomes" id="UP000294498">
    <property type="component" value="Unassembled WGS sequence"/>
</dbReference>